<dbReference type="AlphaFoldDB" id="A0A9Q0WBE6"/>
<reference evidence="1" key="1">
    <citation type="submission" date="2022-11" db="EMBL/GenBank/DDBJ databases">
        <authorList>
            <person name="Hyden B.L."/>
            <person name="Feng K."/>
            <person name="Yates T."/>
            <person name="Jawdy S."/>
            <person name="Smart L.B."/>
            <person name="Muchero W."/>
        </authorList>
    </citation>
    <scope>NUCLEOTIDE SEQUENCE</scope>
    <source>
        <tissue evidence="1">Shoot tip</tissue>
    </source>
</reference>
<organism evidence="1 2">
    <name type="scientific">Salix purpurea</name>
    <name type="common">Purple osier willow</name>
    <dbReference type="NCBI Taxonomy" id="77065"/>
    <lineage>
        <taxon>Eukaryota</taxon>
        <taxon>Viridiplantae</taxon>
        <taxon>Streptophyta</taxon>
        <taxon>Embryophyta</taxon>
        <taxon>Tracheophyta</taxon>
        <taxon>Spermatophyta</taxon>
        <taxon>Magnoliopsida</taxon>
        <taxon>eudicotyledons</taxon>
        <taxon>Gunneridae</taxon>
        <taxon>Pentapetalae</taxon>
        <taxon>rosids</taxon>
        <taxon>fabids</taxon>
        <taxon>Malpighiales</taxon>
        <taxon>Salicaceae</taxon>
        <taxon>Saliceae</taxon>
        <taxon>Salix</taxon>
    </lineage>
</organism>
<protein>
    <submittedName>
        <fullName evidence="1">GLYCOSYLTRANSFERASE</fullName>
    </submittedName>
</protein>
<dbReference type="SUPFAM" id="SSF53756">
    <property type="entry name" value="UDP-Glycosyltransferase/glycogen phosphorylase"/>
    <property type="match status" value="1"/>
</dbReference>
<proteinExistence type="predicted"/>
<name>A0A9Q0WBE6_SALPP</name>
<dbReference type="Gene3D" id="3.40.50.2000">
    <property type="entry name" value="Glycogen Phosphorylase B"/>
    <property type="match status" value="2"/>
</dbReference>
<dbReference type="PANTHER" id="PTHR48045">
    <property type="entry name" value="UDP-GLYCOSYLTRANSFERASE 72B1"/>
    <property type="match status" value="1"/>
</dbReference>
<accession>A0A9Q0WBE6</accession>
<keyword evidence="2" id="KW-1185">Reference proteome</keyword>
<evidence type="ECO:0000313" key="2">
    <source>
        <dbReference type="Proteomes" id="UP001151532"/>
    </source>
</evidence>
<dbReference type="EMBL" id="JAPFFK010000005">
    <property type="protein sequence ID" value="KAJ6763809.1"/>
    <property type="molecule type" value="Genomic_DNA"/>
</dbReference>
<dbReference type="PANTHER" id="PTHR48045:SF34">
    <property type="entry name" value="ISOFLAVONE 7-O-GLUCOSYLTRANSFERASE 1-LIKE"/>
    <property type="match status" value="1"/>
</dbReference>
<reference evidence="1" key="2">
    <citation type="journal article" date="2023" name="Int. J. Mol. Sci.">
        <title>De Novo Assembly and Annotation of 11 Diverse Shrub Willow (Salix) Genomes Reveals Novel Gene Organization in Sex-Linked Regions.</title>
        <authorList>
            <person name="Hyden B."/>
            <person name="Feng K."/>
            <person name="Yates T.B."/>
            <person name="Jawdy S."/>
            <person name="Cereghino C."/>
            <person name="Smart L.B."/>
            <person name="Muchero W."/>
        </authorList>
    </citation>
    <scope>NUCLEOTIDE SEQUENCE</scope>
    <source>
        <tissue evidence="1">Shoot tip</tissue>
    </source>
</reference>
<evidence type="ECO:0000313" key="1">
    <source>
        <dbReference type="EMBL" id="KAJ6763809.1"/>
    </source>
</evidence>
<sequence>MGKALPRAAAVFINSFEELDPGITECLKSKLKRFLNIGPSNLISAPSPVADTSGCITWLDKQKLASVAYVSFGSVATPPPHELVAVAEALETRAHRTMESSIGSLGAWSSWGVCDSLRLEFTAREYSRRRADDLQAIFWRSEAQRMHDRGCVGDWSQG</sequence>
<dbReference type="OrthoDB" id="5835829at2759"/>
<gene>
    <name evidence="1" type="ORF">OIU79_024366</name>
</gene>
<dbReference type="Proteomes" id="UP001151532">
    <property type="component" value="Chromosome 13"/>
</dbReference>
<comment type="caution">
    <text evidence="1">The sequence shown here is derived from an EMBL/GenBank/DDBJ whole genome shotgun (WGS) entry which is preliminary data.</text>
</comment>